<proteinExistence type="predicted"/>
<feature type="region of interest" description="Disordered" evidence="1">
    <location>
        <begin position="18"/>
        <end position="40"/>
    </location>
</feature>
<accession>A0ABY6MR98</accession>
<reference evidence="2" key="1">
    <citation type="submission" date="2022-10" db="EMBL/GenBank/DDBJ databases">
        <title>Complete genome sequence of Schlegelella aquatica LMG 23380.</title>
        <authorList>
            <person name="Musilova J."/>
            <person name="Kourilova X."/>
            <person name="Bezdicek M."/>
            <person name="Hermankova K."/>
            <person name="Obruca S."/>
            <person name="Sedlar K."/>
        </authorList>
    </citation>
    <scope>NUCLEOTIDE SEQUENCE</scope>
    <source>
        <strain evidence="2">LMG 23380</strain>
    </source>
</reference>
<protein>
    <submittedName>
        <fullName evidence="2">Uncharacterized protein</fullName>
    </submittedName>
</protein>
<dbReference type="EMBL" id="CP110257">
    <property type="protein sequence ID" value="UZD54536.1"/>
    <property type="molecule type" value="Genomic_DNA"/>
</dbReference>
<evidence type="ECO:0000313" key="2">
    <source>
        <dbReference type="EMBL" id="UZD54536.1"/>
    </source>
</evidence>
<keyword evidence="3" id="KW-1185">Reference proteome</keyword>
<sequence>MANDKTDWLTVAQRWVARSRAATPPSPANAAPTETPPLGYEAAHPQVQLALWEEGVASERPQPGAWR</sequence>
<gene>
    <name evidence="2" type="ORF">OMP39_12840</name>
</gene>
<name>A0ABY6MR98_9BURK</name>
<dbReference type="RefSeq" id="WP_264892108.1">
    <property type="nucleotide sequence ID" value="NZ_CP110257.1"/>
</dbReference>
<evidence type="ECO:0000256" key="1">
    <source>
        <dbReference type="SAM" id="MobiDB-lite"/>
    </source>
</evidence>
<feature type="compositionally biased region" description="Low complexity" evidence="1">
    <location>
        <begin position="18"/>
        <end position="37"/>
    </location>
</feature>
<evidence type="ECO:0000313" key="3">
    <source>
        <dbReference type="Proteomes" id="UP001163266"/>
    </source>
</evidence>
<dbReference type="Proteomes" id="UP001163266">
    <property type="component" value="Chromosome"/>
</dbReference>
<organism evidence="2 3">
    <name type="scientific">Caldimonas aquatica</name>
    <dbReference type="NCBI Taxonomy" id="376175"/>
    <lineage>
        <taxon>Bacteria</taxon>
        <taxon>Pseudomonadati</taxon>
        <taxon>Pseudomonadota</taxon>
        <taxon>Betaproteobacteria</taxon>
        <taxon>Burkholderiales</taxon>
        <taxon>Sphaerotilaceae</taxon>
        <taxon>Caldimonas</taxon>
    </lineage>
</organism>